<dbReference type="GO" id="GO:0006508">
    <property type="term" value="P:proteolysis"/>
    <property type="evidence" value="ECO:0007669"/>
    <property type="project" value="UniProtKB-UniRule"/>
</dbReference>
<comment type="function">
    <text evidence="1">Involved in the modulation of the specificity of the ClpAP-mediated ATP-dependent protein degradation.</text>
</comment>
<dbReference type="GO" id="GO:0030163">
    <property type="term" value="P:protein catabolic process"/>
    <property type="evidence" value="ECO:0007669"/>
    <property type="project" value="InterPro"/>
</dbReference>
<dbReference type="SUPFAM" id="SSF54736">
    <property type="entry name" value="ClpS-like"/>
    <property type="match status" value="1"/>
</dbReference>
<keyword evidence="3" id="KW-0378">Hydrolase</keyword>
<dbReference type="PANTHER" id="PTHR33473:SF19">
    <property type="entry name" value="ATP-DEPENDENT CLP PROTEASE ADAPTER PROTEIN CLPS"/>
    <property type="match status" value="1"/>
</dbReference>
<dbReference type="InterPro" id="IPR022935">
    <property type="entry name" value="ClpS"/>
</dbReference>
<sequence>MEPKIVTREKSKVKVKKPKHYKVIMHNDDFTTMEFVVYILTDVFRKDMLEAEKIMMDVHTKGRGVVGIYPYDIAVTKASLSMAKAKEEGFPFKVTVEEE</sequence>
<evidence type="ECO:0000313" key="3">
    <source>
        <dbReference type="EMBL" id="CUN49165.1"/>
    </source>
</evidence>
<name>A0A173XEW0_9CLOT</name>
<dbReference type="HAMAP" id="MF_00302">
    <property type="entry name" value="ClpS"/>
    <property type="match status" value="1"/>
</dbReference>
<dbReference type="PANTHER" id="PTHR33473">
    <property type="entry name" value="ATP-DEPENDENT CLP PROTEASE ADAPTER PROTEIN CLPS1, CHLOROPLASTIC"/>
    <property type="match status" value="1"/>
</dbReference>
<evidence type="ECO:0000313" key="4">
    <source>
        <dbReference type="Proteomes" id="UP000095594"/>
    </source>
</evidence>
<dbReference type="Proteomes" id="UP000095594">
    <property type="component" value="Unassembled WGS sequence"/>
</dbReference>
<comment type="subunit">
    <text evidence="1">Binds to the N-terminal domain of the chaperone ClpA.</text>
</comment>
<gene>
    <name evidence="1 3" type="primary">clpS</name>
    <name evidence="3" type="ORF">ERS852471_00007</name>
</gene>
<dbReference type="InterPro" id="IPR014719">
    <property type="entry name" value="Ribosomal_bL12_C/ClpS-like"/>
</dbReference>
<dbReference type="FunFam" id="3.30.1390.10:FF:000002">
    <property type="entry name" value="ATP-dependent Clp protease adapter protein ClpS"/>
    <property type="match status" value="1"/>
</dbReference>
<evidence type="ECO:0000256" key="1">
    <source>
        <dbReference type="HAMAP-Rule" id="MF_00302"/>
    </source>
</evidence>
<dbReference type="EMBL" id="CYZX01000001">
    <property type="protein sequence ID" value="CUN49165.1"/>
    <property type="molecule type" value="Genomic_DNA"/>
</dbReference>
<dbReference type="OrthoDB" id="9796121at2"/>
<dbReference type="RefSeq" id="WP_055262676.1">
    <property type="nucleotide sequence ID" value="NZ_CABIXQ010000001.1"/>
</dbReference>
<evidence type="ECO:0000259" key="2">
    <source>
        <dbReference type="Pfam" id="PF02617"/>
    </source>
</evidence>
<organism evidence="3 4">
    <name type="scientific">Clostridium disporicum</name>
    <dbReference type="NCBI Taxonomy" id="84024"/>
    <lineage>
        <taxon>Bacteria</taxon>
        <taxon>Bacillati</taxon>
        <taxon>Bacillota</taxon>
        <taxon>Clostridia</taxon>
        <taxon>Eubacteriales</taxon>
        <taxon>Clostridiaceae</taxon>
        <taxon>Clostridium</taxon>
    </lineage>
</organism>
<reference evidence="3 4" key="1">
    <citation type="submission" date="2015-09" db="EMBL/GenBank/DDBJ databases">
        <authorList>
            <consortium name="Pathogen Informatics"/>
        </authorList>
    </citation>
    <scope>NUCLEOTIDE SEQUENCE [LARGE SCALE GENOMIC DNA]</scope>
    <source>
        <strain evidence="3 4">2789STDY5834856</strain>
    </source>
</reference>
<dbReference type="GO" id="GO:0008233">
    <property type="term" value="F:peptidase activity"/>
    <property type="evidence" value="ECO:0007669"/>
    <property type="project" value="UniProtKB-KW"/>
</dbReference>
<dbReference type="Gene3D" id="3.30.1390.10">
    <property type="match status" value="1"/>
</dbReference>
<dbReference type="InterPro" id="IPR003769">
    <property type="entry name" value="ClpS_core"/>
</dbReference>
<keyword evidence="3" id="KW-0645">Protease</keyword>
<proteinExistence type="inferred from homology"/>
<comment type="similarity">
    <text evidence="1">Belongs to the ClpS family.</text>
</comment>
<dbReference type="Pfam" id="PF02617">
    <property type="entry name" value="ClpS"/>
    <property type="match status" value="1"/>
</dbReference>
<protein>
    <recommendedName>
        <fullName evidence="1">ATP-dependent Clp protease adapter protein ClpS</fullName>
    </recommendedName>
</protein>
<accession>A0A173XEW0</accession>
<dbReference type="AlphaFoldDB" id="A0A173XEW0"/>
<feature type="domain" description="Adaptor protein ClpS core" evidence="2">
    <location>
        <begin position="16"/>
        <end position="95"/>
    </location>
</feature>